<evidence type="ECO:0000313" key="1">
    <source>
        <dbReference type="EMBL" id="KAL3827020.1"/>
    </source>
</evidence>
<reference evidence="1 2" key="1">
    <citation type="submission" date="2024-10" db="EMBL/GenBank/DDBJ databases">
        <title>Updated reference genomes for cyclostephanoid diatoms.</title>
        <authorList>
            <person name="Roberts W.R."/>
            <person name="Alverson A.J."/>
        </authorList>
    </citation>
    <scope>NUCLEOTIDE SEQUENCE [LARGE SCALE GENOMIC DNA]</scope>
    <source>
        <strain evidence="1 2">AJA228-03</strain>
    </source>
</reference>
<name>A0ABD3SRM7_9STRA</name>
<evidence type="ECO:0000313" key="2">
    <source>
        <dbReference type="Proteomes" id="UP001530377"/>
    </source>
</evidence>
<dbReference type="Proteomes" id="UP001530377">
    <property type="component" value="Unassembled WGS sequence"/>
</dbReference>
<dbReference type="EMBL" id="JALLPB020000009">
    <property type="protein sequence ID" value="KAL3827020.1"/>
    <property type="molecule type" value="Genomic_DNA"/>
</dbReference>
<accession>A0ABD3SRM7</accession>
<protein>
    <submittedName>
        <fullName evidence="1">Uncharacterized protein</fullName>
    </submittedName>
</protein>
<gene>
    <name evidence="1" type="ORF">ACHAXA_007527</name>
</gene>
<sequence>MGLTAMVVGSVSGFGMQMMNNALQKVPLSRKPWLHVTYFFLGGWIGQRWVRLEKELVMDINEIRADKGLPPLVGTNAMLGLKYVPQN</sequence>
<dbReference type="PANTHER" id="PTHR36052:SF1">
    <property type="entry name" value="EXCITATORY AMINO ACID TRANSPORTER"/>
    <property type="match status" value="1"/>
</dbReference>
<comment type="caution">
    <text evidence="1">The sequence shown here is derived from an EMBL/GenBank/DDBJ whole genome shotgun (WGS) entry which is preliminary data.</text>
</comment>
<dbReference type="PANTHER" id="PTHR36052">
    <property type="entry name" value="EXCITATORY AMINO ACID TRANSPORTER"/>
    <property type="match status" value="1"/>
</dbReference>
<proteinExistence type="predicted"/>
<organism evidence="1 2">
    <name type="scientific">Cyclostephanos tholiformis</name>
    <dbReference type="NCBI Taxonomy" id="382380"/>
    <lineage>
        <taxon>Eukaryota</taxon>
        <taxon>Sar</taxon>
        <taxon>Stramenopiles</taxon>
        <taxon>Ochrophyta</taxon>
        <taxon>Bacillariophyta</taxon>
        <taxon>Coscinodiscophyceae</taxon>
        <taxon>Thalassiosirophycidae</taxon>
        <taxon>Stephanodiscales</taxon>
        <taxon>Stephanodiscaceae</taxon>
        <taxon>Cyclostephanos</taxon>
    </lineage>
</organism>
<dbReference type="AlphaFoldDB" id="A0ABD3SRM7"/>
<keyword evidence="2" id="KW-1185">Reference proteome</keyword>